<dbReference type="AlphaFoldDB" id="A0A415S4K1"/>
<accession>A0A415S4K1</accession>
<dbReference type="InterPro" id="IPR037226">
    <property type="entry name" value="CAC2185-like_sf"/>
</dbReference>
<dbReference type="Proteomes" id="UP000283538">
    <property type="component" value="Unassembled WGS sequence"/>
</dbReference>
<proteinExistence type="predicted"/>
<evidence type="ECO:0000313" key="1">
    <source>
        <dbReference type="EMBL" id="NME86151.1"/>
    </source>
</evidence>
<evidence type="ECO:0000313" key="3">
    <source>
        <dbReference type="Proteomes" id="UP000283538"/>
    </source>
</evidence>
<dbReference type="RefSeq" id="WP_004293247.1">
    <property type="nucleotide sequence ID" value="NZ_CP072227.1"/>
</dbReference>
<protein>
    <submittedName>
        <fullName evidence="2">DUF1919 domain-containing protein</fullName>
    </submittedName>
</protein>
<organism evidence="2 3">
    <name type="scientific">Bacteroides eggerthii</name>
    <dbReference type="NCBI Taxonomy" id="28111"/>
    <lineage>
        <taxon>Bacteria</taxon>
        <taxon>Pseudomonadati</taxon>
        <taxon>Bacteroidota</taxon>
        <taxon>Bacteroidia</taxon>
        <taxon>Bacteroidales</taxon>
        <taxon>Bacteroidaceae</taxon>
        <taxon>Bacteroides</taxon>
    </lineage>
</organism>
<dbReference type="Pfam" id="PF08942">
    <property type="entry name" value="DUF1919"/>
    <property type="match status" value="1"/>
</dbReference>
<comment type="caution">
    <text evidence="2">The sequence shown here is derived from an EMBL/GenBank/DDBJ whole genome shotgun (WGS) entry which is preliminary data.</text>
</comment>
<evidence type="ECO:0000313" key="4">
    <source>
        <dbReference type="Proteomes" id="UP000520291"/>
    </source>
</evidence>
<reference evidence="2 3" key="1">
    <citation type="submission" date="2018-08" db="EMBL/GenBank/DDBJ databases">
        <title>A genome reference for cultivated species of the human gut microbiota.</title>
        <authorList>
            <person name="Zou Y."/>
            <person name="Xue W."/>
            <person name="Luo G."/>
        </authorList>
    </citation>
    <scope>NUCLEOTIDE SEQUENCE [LARGE SCALE GENOMIC DNA]</scope>
    <source>
        <strain evidence="2 3">AM26-26AC</strain>
    </source>
</reference>
<dbReference type="EMBL" id="QSLA01000001">
    <property type="protein sequence ID" value="RHF12735.1"/>
    <property type="molecule type" value="Genomic_DNA"/>
</dbReference>
<evidence type="ECO:0000313" key="2">
    <source>
        <dbReference type="EMBL" id="RHF12735.1"/>
    </source>
</evidence>
<gene>
    <name evidence="2" type="ORF">DW701_00470</name>
    <name evidence="1" type="ORF">HF841_08945</name>
</gene>
<dbReference type="InterPro" id="IPR015037">
    <property type="entry name" value="DUF1919"/>
</dbReference>
<reference evidence="1 4" key="2">
    <citation type="submission" date="2020-04" db="EMBL/GenBank/DDBJ databases">
        <authorList>
            <person name="Hitch T.C.A."/>
            <person name="Wylensek D."/>
            <person name="Clavel T."/>
        </authorList>
    </citation>
    <scope>NUCLEOTIDE SEQUENCE [LARGE SCALE GENOMIC DNA]</scope>
    <source>
        <strain evidence="1 4">WCA3-601-WT-5E</strain>
    </source>
</reference>
<sequence>MLSKRKKKYIKLTRRIRCWWYRMNLKNKTVTILSNNCWGTFMYKYCNLEFNSPFIGLFVFAPDYIKLLEEPSLIYSDLCFIERSRSKYLEFLDDKEYPIGLIANDIEIHFIHYKDEDEAYAKWSRRVKRINWDNLIVKFCDRDQCTEDLIRRFDKLPYSHKVCFTAKEYPDIQSVCYLKEYKGDQFVDNCWLVSNSHWSFVKHANSILLGKNPH</sequence>
<name>A0A415S4K1_9BACE</name>
<dbReference type="SUPFAM" id="SSF142795">
    <property type="entry name" value="CAC2185-like"/>
    <property type="match status" value="1"/>
</dbReference>
<dbReference type="Proteomes" id="UP000520291">
    <property type="component" value="Unassembled WGS sequence"/>
</dbReference>
<dbReference type="EMBL" id="JABAGL010000010">
    <property type="protein sequence ID" value="NME86151.1"/>
    <property type="molecule type" value="Genomic_DNA"/>
</dbReference>